<accession>A0ABU6VDB3</accession>
<gene>
    <name evidence="1" type="ORF">PIB30_037377</name>
</gene>
<evidence type="ECO:0000313" key="2">
    <source>
        <dbReference type="Proteomes" id="UP001341840"/>
    </source>
</evidence>
<organism evidence="1 2">
    <name type="scientific">Stylosanthes scabra</name>
    <dbReference type="NCBI Taxonomy" id="79078"/>
    <lineage>
        <taxon>Eukaryota</taxon>
        <taxon>Viridiplantae</taxon>
        <taxon>Streptophyta</taxon>
        <taxon>Embryophyta</taxon>
        <taxon>Tracheophyta</taxon>
        <taxon>Spermatophyta</taxon>
        <taxon>Magnoliopsida</taxon>
        <taxon>eudicotyledons</taxon>
        <taxon>Gunneridae</taxon>
        <taxon>Pentapetalae</taxon>
        <taxon>rosids</taxon>
        <taxon>fabids</taxon>
        <taxon>Fabales</taxon>
        <taxon>Fabaceae</taxon>
        <taxon>Papilionoideae</taxon>
        <taxon>50 kb inversion clade</taxon>
        <taxon>dalbergioids sensu lato</taxon>
        <taxon>Dalbergieae</taxon>
        <taxon>Pterocarpus clade</taxon>
        <taxon>Stylosanthes</taxon>
    </lineage>
</organism>
<sequence length="143" mass="16068">MLVRNSVVEVACIMLQPNSPNSGVYCTGLQRFWFFIASKPNKPSQKKLIYCYRAQATDPTVIKDAKQIVHKNTAIRQCENRCNLSLNLPHASGEIALCSLQTSDTSLVFSSVNHNCPCEIFDLEATLDFQMALSRWEVVVLEN</sequence>
<dbReference type="Proteomes" id="UP001341840">
    <property type="component" value="Unassembled WGS sequence"/>
</dbReference>
<name>A0ABU6VDB3_9FABA</name>
<protein>
    <submittedName>
        <fullName evidence="1">Uncharacterized protein</fullName>
    </submittedName>
</protein>
<dbReference type="EMBL" id="JASCZI010151222">
    <property type="protein sequence ID" value="MED6171089.1"/>
    <property type="molecule type" value="Genomic_DNA"/>
</dbReference>
<keyword evidence="2" id="KW-1185">Reference proteome</keyword>
<proteinExistence type="predicted"/>
<comment type="caution">
    <text evidence="1">The sequence shown here is derived from an EMBL/GenBank/DDBJ whole genome shotgun (WGS) entry which is preliminary data.</text>
</comment>
<reference evidence="1 2" key="1">
    <citation type="journal article" date="2023" name="Plants (Basel)">
        <title>Bridging the Gap: Combining Genomics and Transcriptomics Approaches to Understand Stylosanthes scabra, an Orphan Legume from the Brazilian Caatinga.</title>
        <authorList>
            <person name="Ferreira-Neto J.R.C."/>
            <person name="da Silva M.D."/>
            <person name="Binneck E."/>
            <person name="de Melo N.F."/>
            <person name="da Silva R.H."/>
            <person name="de Melo A.L.T.M."/>
            <person name="Pandolfi V."/>
            <person name="Bustamante F.O."/>
            <person name="Brasileiro-Vidal A.C."/>
            <person name="Benko-Iseppon A.M."/>
        </authorList>
    </citation>
    <scope>NUCLEOTIDE SEQUENCE [LARGE SCALE GENOMIC DNA]</scope>
    <source>
        <tissue evidence="1">Leaves</tissue>
    </source>
</reference>
<evidence type="ECO:0000313" key="1">
    <source>
        <dbReference type="EMBL" id="MED6171089.1"/>
    </source>
</evidence>